<keyword evidence="1" id="KW-0732">Signal</keyword>
<dbReference type="OrthoDB" id="10452707at2759"/>
<evidence type="ECO:0008006" key="4">
    <source>
        <dbReference type="Google" id="ProtNLM"/>
    </source>
</evidence>
<sequence>MWVVVVVCIFSGAPTVDLAVPKRWEIPLLVLSRGCVWGVSSFGVVDRVREVPVTTRISLSLNKVSSCWRCSSMKAVRSDEWIGVSLAIGFLASSKVVLIRRSNLQFIITNDGTACLWTPPRAAEAVGLYPVLQGLRVPFSPGARGNWRLHPLIPIHWAIGITLTPVHL</sequence>
<accession>A0A8X7PGQ2</accession>
<evidence type="ECO:0000313" key="2">
    <source>
        <dbReference type="EMBL" id="KAG2250253.1"/>
    </source>
</evidence>
<protein>
    <recommendedName>
        <fullName evidence="4">Secreted protein</fullName>
    </recommendedName>
</protein>
<feature type="signal peptide" evidence="1">
    <location>
        <begin position="1"/>
        <end position="18"/>
    </location>
</feature>
<dbReference type="EMBL" id="JAAMPC010000016">
    <property type="protein sequence ID" value="KAG2250253.1"/>
    <property type="molecule type" value="Genomic_DNA"/>
</dbReference>
<keyword evidence="3" id="KW-1185">Reference proteome</keyword>
<evidence type="ECO:0000313" key="3">
    <source>
        <dbReference type="Proteomes" id="UP000886595"/>
    </source>
</evidence>
<organism evidence="2 3">
    <name type="scientific">Brassica carinata</name>
    <name type="common">Ethiopian mustard</name>
    <name type="synonym">Abyssinian cabbage</name>
    <dbReference type="NCBI Taxonomy" id="52824"/>
    <lineage>
        <taxon>Eukaryota</taxon>
        <taxon>Viridiplantae</taxon>
        <taxon>Streptophyta</taxon>
        <taxon>Embryophyta</taxon>
        <taxon>Tracheophyta</taxon>
        <taxon>Spermatophyta</taxon>
        <taxon>Magnoliopsida</taxon>
        <taxon>eudicotyledons</taxon>
        <taxon>Gunneridae</taxon>
        <taxon>Pentapetalae</taxon>
        <taxon>rosids</taxon>
        <taxon>malvids</taxon>
        <taxon>Brassicales</taxon>
        <taxon>Brassicaceae</taxon>
        <taxon>Brassiceae</taxon>
        <taxon>Brassica</taxon>
    </lineage>
</organism>
<evidence type="ECO:0000256" key="1">
    <source>
        <dbReference type="SAM" id="SignalP"/>
    </source>
</evidence>
<reference evidence="2 3" key="1">
    <citation type="submission" date="2020-02" db="EMBL/GenBank/DDBJ databases">
        <authorList>
            <person name="Ma Q."/>
            <person name="Huang Y."/>
            <person name="Song X."/>
            <person name="Pei D."/>
        </authorList>
    </citation>
    <scope>NUCLEOTIDE SEQUENCE [LARGE SCALE GENOMIC DNA]</scope>
    <source>
        <strain evidence="2">Sxm20200214</strain>
        <tissue evidence="2">Leaf</tissue>
    </source>
</reference>
<name>A0A8X7PGQ2_BRACI</name>
<dbReference type="AlphaFoldDB" id="A0A8X7PGQ2"/>
<feature type="chain" id="PRO_5036467831" description="Secreted protein" evidence="1">
    <location>
        <begin position="19"/>
        <end position="168"/>
    </location>
</feature>
<proteinExistence type="predicted"/>
<gene>
    <name evidence="2" type="ORF">Bca52824_080389</name>
</gene>
<comment type="caution">
    <text evidence="2">The sequence shown here is derived from an EMBL/GenBank/DDBJ whole genome shotgun (WGS) entry which is preliminary data.</text>
</comment>
<dbReference type="Proteomes" id="UP000886595">
    <property type="component" value="Unassembled WGS sequence"/>
</dbReference>